<name>A0A445N3N0_9BACT</name>
<dbReference type="InterPro" id="IPR008651">
    <property type="entry name" value="Uncharacterised_HicB"/>
</dbReference>
<dbReference type="SUPFAM" id="SSF47598">
    <property type="entry name" value="Ribbon-helix-helix"/>
    <property type="match status" value="1"/>
</dbReference>
<accession>A0A445N3N0</accession>
<proteinExistence type="predicted"/>
<gene>
    <name evidence="2" type="ORF">PITCH_A890002</name>
</gene>
<dbReference type="Pfam" id="PF02810">
    <property type="entry name" value="SEC-C"/>
    <property type="match status" value="1"/>
</dbReference>
<feature type="region of interest" description="Disordered" evidence="1">
    <location>
        <begin position="51"/>
        <end position="78"/>
    </location>
</feature>
<dbReference type="Gene3D" id="3.10.450.50">
    <property type="match status" value="1"/>
</dbReference>
<evidence type="ECO:0000313" key="2">
    <source>
        <dbReference type="EMBL" id="SPD76293.1"/>
    </source>
</evidence>
<dbReference type="InterPro" id="IPR010985">
    <property type="entry name" value="Ribbon_hlx_hlx"/>
</dbReference>
<organism evidence="2">
    <name type="scientific">uncultured Desulfobacterium sp</name>
    <dbReference type="NCBI Taxonomy" id="201089"/>
    <lineage>
        <taxon>Bacteria</taxon>
        <taxon>Pseudomonadati</taxon>
        <taxon>Thermodesulfobacteriota</taxon>
        <taxon>Desulfobacteria</taxon>
        <taxon>Desulfobacterales</taxon>
        <taxon>Desulfobacteriaceae</taxon>
        <taxon>Desulfobacterium</taxon>
        <taxon>environmental samples</taxon>
    </lineage>
</organism>
<dbReference type="PANTHER" id="PTHR33747">
    <property type="entry name" value="UPF0225 PROTEIN SCO1677"/>
    <property type="match status" value="1"/>
</dbReference>
<protein>
    <submittedName>
        <fullName evidence="2">Uncharacterized protein</fullName>
    </submittedName>
</protein>
<dbReference type="InterPro" id="IPR004027">
    <property type="entry name" value="SEC_C_motif"/>
</dbReference>
<sequence length="88" mass="9700">MAKTLVRYSDELHSRARLYCKKTGLTLNAFVIAAMADYLGFREVVEVKEKVESHKSLSSPPSRSKTSVGRNSPCPCGSGLKYKKCCGK</sequence>
<reference evidence="2" key="1">
    <citation type="submission" date="2018-01" db="EMBL/GenBank/DDBJ databases">
        <authorList>
            <person name="Regsiter A."/>
            <person name="William W."/>
        </authorList>
    </citation>
    <scope>NUCLEOTIDE SEQUENCE</scope>
    <source>
        <strain evidence="2">TRIP AH-1</strain>
    </source>
</reference>
<evidence type="ECO:0000256" key="1">
    <source>
        <dbReference type="SAM" id="MobiDB-lite"/>
    </source>
</evidence>
<dbReference type="GO" id="GO:0006355">
    <property type="term" value="P:regulation of DNA-templated transcription"/>
    <property type="evidence" value="ECO:0007669"/>
    <property type="project" value="InterPro"/>
</dbReference>
<dbReference type="EMBL" id="OJIN01000235">
    <property type="protein sequence ID" value="SPD76293.1"/>
    <property type="molecule type" value="Genomic_DNA"/>
</dbReference>
<dbReference type="SUPFAM" id="SSF103642">
    <property type="entry name" value="Sec-C motif"/>
    <property type="match status" value="1"/>
</dbReference>
<dbReference type="PANTHER" id="PTHR33747:SF1">
    <property type="entry name" value="ADENYLATE CYCLASE-ASSOCIATED CAP C-TERMINAL DOMAIN-CONTAINING PROTEIN"/>
    <property type="match status" value="1"/>
</dbReference>
<dbReference type="AlphaFoldDB" id="A0A445N3N0"/>
<dbReference type="Pfam" id="PF05534">
    <property type="entry name" value="HicB"/>
    <property type="match status" value="1"/>
</dbReference>
<feature type="compositionally biased region" description="Low complexity" evidence="1">
    <location>
        <begin position="56"/>
        <end position="67"/>
    </location>
</feature>